<comment type="caution">
    <text evidence="1">The sequence shown here is derived from an EMBL/GenBank/DDBJ whole genome shotgun (WGS) entry which is preliminary data.</text>
</comment>
<protein>
    <submittedName>
        <fullName evidence="1">Uncharacterized protein</fullName>
    </submittedName>
</protein>
<evidence type="ECO:0000313" key="1">
    <source>
        <dbReference type="EMBL" id="OLY79947.1"/>
    </source>
</evidence>
<feature type="non-terminal residue" evidence="1">
    <location>
        <position position="11"/>
    </location>
</feature>
<accession>A0A1R0GSS6</accession>
<organism evidence="1 2">
    <name type="scientific">Smittium mucronatum</name>
    <dbReference type="NCBI Taxonomy" id="133383"/>
    <lineage>
        <taxon>Eukaryota</taxon>
        <taxon>Fungi</taxon>
        <taxon>Fungi incertae sedis</taxon>
        <taxon>Zoopagomycota</taxon>
        <taxon>Kickxellomycotina</taxon>
        <taxon>Harpellomycetes</taxon>
        <taxon>Harpellales</taxon>
        <taxon>Legeriomycetaceae</taxon>
        <taxon>Smittium</taxon>
    </lineage>
</organism>
<proteinExistence type="predicted"/>
<reference evidence="1 2" key="1">
    <citation type="journal article" date="2016" name="Mol. Biol. Evol.">
        <title>Genome-Wide Survey of Gut Fungi (Harpellales) Reveals the First Horizontally Transferred Ubiquitin Gene from a Mosquito Host.</title>
        <authorList>
            <person name="Wang Y."/>
            <person name="White M.M."/>
            <person name="Kvist S."/>
            <person name="Moncalvo J.M."/>
        </authorList>
    </citation>
    <scope>NUCLEOTIDE SEQUENCE [LARGE SCALE GENOMIC DNA]</scope>
    <source>
        <strain evidence="1 2">ALG-7-W6</strain>
    </source>
</reference>
<dbReference type="EMBL" id="LSSL01003935">
    <property type="protein sequence ID" value="OLY79947.1"/>
    <property type="molecule type" value="Genomic_DNA"/>
</dbReference>
<keyword evidence="2" id="KW-1185">Reference proteome</keyword>
<dbReference type="Proteomes" id="UP000187455">
    <property type="component" value="Unassembled WGS sequence"/>
</dbReference>
<gene>
    <name evidence="1" type="ORF">AYI68_g5967</name>
</gene>
<evidence type="ECO:0000313" key="2">
    <source>
        <dbReference type="Proteomes" id="UP000187455"/>
    </source>
</evidence>
<name>A0A1R0GSS6_9FUNG</name>
<sequence>MMSAETVISEA</sequence>